<organism evidence="1 2">
    <name type="scientific">Elysia crispata</name>
    <name type="common">lettuce slug</name>
    <dbReference type="NCBI Taxonomy" id="231223"/>
    <lineage>
        <taxon>Eukaryota</taxon>
        <taxon>Metazoa</taxon>
        <taxon>Spiralia</taxon>
        <taxon>Lophotrochozoa</taxon>
        <taxon>Mollusca</taxon>
        <taxon>Gastropoda</taxon>
        <taxon>Heterobranchia</taxon>
        <taxon>Euthyneura</taxon>
        <taxon>Panpulmonata</taxon>
        <taxon>Sacoglossa</taxon>
        <taxon>Placobranchoidea</taxon>
        <taxon>Plakobranchidae</taxon>
        <taxon>Elysia</taxon>
    </lineage>
</organism>
<evidence type="ECO:0000313" key="2">
    <source>
        <dbReference type="Proteomes" id="UP001283361"/>
    </source>
</evidence>
<gene>
    <name evidence="1" type="ORF">RRG08_032780</name>
</gene>
<sequence length="80" mass="8651">MGSVGVYDDVTAAVSDVTTQVDNGTHNAATTSVPERTIFVEIEFIHSSKDNVPCQVTLDSELSAYYSVPLRYHRVGSSTI</sequence>
<name>A0AAE0YNK7_9GAST</name>
<dbReference type="Proteomes" id="UP001283361">
    <property type="component" value="Unassembled WGS sequence"/>
</dbReference>
<comment type="caution">
    <text evidence="1">The sequence shown here is derived from an EMBL/GenBank/DDBJ whole genome shotgun (WGS) entry which is preliminary data.</text>
</comment>
<dbReference type="EMBL" id="JAWDGP010005762">
    <property type="protein sequence ID" value="KAK3752489.1"/>
    <property type="molecule type" value="Genomic_DNA"/>
</dbReference>
<keyword evidence="2" id="KW-1185">Reference proteome</keyword>
<reference evidence="1" key="1">
    <citation type="journal article" date="2023" name="G3 (Bethesda)">
        <title>A reference genome for the long-term kleptoplast-retaining sea slug Elysia crispata morphotype clarki.</title>
        <authorList>
            <person name="Eastman K.E."/>
            <person name="Pendleton A.L."/>
            <person name="Shaikh M.A."/>
            <person name="Suttiyut T."/>
            <person name="Ogas R."/>
            <person name="Tomko P."/>
            <person name="Gavelis G."/>
            <person name="Widhalm J.R."/>
            <person name="Wisecaver J.H."/>
        </authorList>
    </citation>
    <scope>NUCLEOTIDE SEQUENCE</scope>
    <source>
        <strain evidence="1">ECLA1</strain>
    </source>
</reference>
<accession>A0AAE0YNK7</accession>
<proteinExistence type="predicted"/>
<evidence type="ECO:0000313" key="1">
    <source>
        <dbReference type="EMBL" id="KAK3752489.1"/>
    </source>
</evidence>
<protein>
    <submittedName>
        <fullName evidence="1">Uncharacterized protein</fullName>
    </submittedName>
</protein>
<dbReference type="AlphaFoldDB" id="A0AAE0YNK7"/>